<gene>
    <name evidence="15" type="ordered locus">ACIAD0634</name>
</gene>
<proteinExistence type="inferred from homology"/>
<dbReference type="Gene3D" id="2.170.130.10">
    <property type="entry name" value="TonB-dependent receptor, plug domain"/>
    <property type="match status" value="1"/>
</dbReference>
<keyword evidence="8 10" id="KW-0472">Membrane</keyword>
<dbReference type="InterPro" id="IPR039426">
    <property type="entry name" value="TonB-dep_rcpt-like"/>
</dbReference>
<evidence type="ECO:0000256" key="1">
    <source>
        <dbReference type="ARBA" id="ARBA00004571"/>
    </source>
</evidence>
<dbReference type="GO" id="GO:0006811">
    <property type="term" value="P:monoatomic ion transport"/>
    <property type="evidence" value="ECO:0007669"/>
    <property type="project" value="UniProtKB-KW"/>
</dbReference>
<dbReference type="KEGG" id="aci:ACIAD0634"/>
<evidence type="ECO:0000259" key="14">
    <source>
        <dbReference type="Pfam" id="PF07715"/>
    </source>
</evidence>
<evidence type="ECO:0000313" key="15">
    <source>
        <dbReference type="EMBL" id="CAG67555.1"/>
    </source>
</evidence>
<keyword evidence="4 10" id="KW-0812">Transmembrane</keyword>
<dbReference type="PANTHER" id="PTHR30069">
    <property type="entry name" value="TONB-DEPENDENT OUTER MEMBRANE RECEPTOR"/>
    <property type="match status" value="1"/>
</dbReference>
<dbReference type="Proteomes" id="UP000000430">
    <property type="component" value="Chromosome"/>
</dbReference>
<dbReference type="GO" id="GO:0015889">
    <property type="term" value="P:cobalamin transport"/>
    <property type="evidence" value="ECO:0007669"/>
    <property type="project" value="TreeGrafter"/>
</dbReference>
<dbReference type="AlphaFoldDB" id="Q6FEF3"/>
<evidence type="ECO:0000259" key="13">
    <source>
        <dbReference type="Pfam" id="PF00593"/>
    </source>
</evidence>
<dbReference type="PROSITE" id="PS52016">
    <property type="entry name" value="TONB_DEPENDENT_REC_3"/>
    <property type="match status" value="1"/>
</dbReference>
<dbReference type="EMBL" id="CR543861">
    <property type="protein sequence ID" value="CAG67555.1"/>
    <property type="molecule type" value="Genomic_DNA"/>
</dbReference>
<dbReference type="PANTHER" id="PTHR30069:SF53">
    <property type="entry name" value="COLICIN I RECEPTOR-RELATED"/>
    <property type="match status" value="1"/>
</dbReference>
<dbReference type="Pfam" id="PF00593">
    <property type="entry name" value="TonB_dep_Rec_b-barrel"/>
    <property type="match status" value="1"/>
</dbReference>
<dbReference type="InterPro" id="IPR000531">
    <property type="entry name" value="Beta-barrel_TonB"/>
</dbReference>
<evidence type="ECO:0000313" key="16">
    <source>
        <dbReference type="Proteomes" id="UP000000430"/>
    </source>
</evidence>
<dbReference type="eggNOG" id="COG4206">
    <property type="taxonomic scope" value="Bacteria"/>
</dbReference>
<dbReference type="BioCyc" id="ASP62977:ACIAD_RS02895-MONOMER"/>
<keyword evidence="5 12" id="KW-0732">Signal</keyword>
<dbReference type="InterPro" id="IPR012910">
    <property type="entry name" value="Plug_dom"/>
</dbReference>
<dbReference type="OrthoDB" id="9764669at2"/>
<comment type="subcellular location">
    <subcellularLocation>
        <location evidence="1 10">Cell outer membrane</location>
        <topology evidence="1 10">Multi-pass membrane protein</topology>
    </subcellularLocation>
</comment>
<dbReference type="Pfam" id="PF07715">
    <property type="entry name" value="Plug"/>
    <property type="match status" value="1"/>
</dbReference>
<keyword evidence="7 11" id="KW-0798">TonB box</keyword>
<dbReference type="HOGENOM" id="CLU_008287_18_5_6"/>
<dbReference type="GO" id="GO:0009279">
    <property type="term" value="C:cell outer membrane"/>
    <property type="evidence" value="ECO:0007669"/>
    <property type="project" value="UniProtKB-SubCell"/>
</dbReference>
<feature type="domain" description="TonB-dependent receptor-like beta-barrel" evidence="13">
    <location>
        <begin position="229"/>
        <end position="601"/>
    </location>
</feature>
<dbReference type="SUPFAM" id="SSF56935">
    <property type="entry name" value="Porins"/>
    <property type="match status" value="1"/>
</dbReference>
<evidence type="ECO:0000256" key="9">
    <source>
        <dbReference type="ARBA" id="ARBA00023237"/>
    </source>
</evidence>
<name>Q6FEF3_ACIAD</name>
<evidence type="ECO:0000256" key="6">
    <source>
        <dbReference type="ARBA" id="ARBA00023065"/>
    </source>
</evidence>
<dbReference type="Gene3D" id="2.40.170.20">
    <property type="entry name" value="TonB-dependent receptor, beta-barrel domain"/>
    <property type="match status" value="1"/>
</dbReference>
<keyword evidence="6" id="KW-0406">Ion transport</keyword>
<keyword evidence="2 10" id="KW-0813">Transport</keyword>
<comment type="similarity">
    <text evidence="10 11">Belongs to the TonB-dependent receptor family.</text>
</comment>
<accession>Q6FEF3</accession>
<sequence>MYGAQYMSISFQPTRLVGAIAIAMGFSSTTVFADDSTDATKLDPIVVTASKSEEKVSQVPARITVISKKEIEKNPISNLSDVLQQDASIYIKQNGGLGQVADLSLRSGRSGSTLLLKNGARLNTQNSFGPVSPEFMDLTDVDQIEILKGPASVQYGSDAISGVINLISKTPTKSGVNLTGIYGENNTYKSILNADYVDASGFYTQVGGQRLESDGTRILSSQNKNDKAGFDQKGYHAKFGYQKNAVDTSISISENQGTNVYWDSTIDSNTGIRDFKNQLINWLGSYQLNSDIKVNARYSNIKNISESTDTDWQTFQPATSHYNTETNEGDLNAIWKFTAHQNILAGVTYSKSEYDSSSSPEAVRNINTTGYYLQHQYQNNGFNTQAGVRLEDNDWFGTHTVGQIAARYQLLPLTSIYANIGTAFKAPTLENLYGSYGNTFYSNPNLKPEESTSYEIGVDQKLNYGLSAYISAYSTDVKNLISSGKIDGKTTYINVNKATIQGGEIGLKWALDNLFANAEYAYSKAQNKATKSDTSYRPRQTYTLTLGYDDGVYGVNTALISRSKANTSAANVKVSGYATIDLNAFWNVNSNVKLFTNIQNIGDIQNIVVNDFGSEYVNGGRLASVGVTLSY</sequence>
<keyword evidence="9 10" id="KW-0998">Cell outer membrane</keyword>
<evidence type="ECO:0000256" key="11">
    <source>
        <dbReference type="RuleBase" id="RU003357"/>
    </source>
</evidence>
<reference evidence="15 16" key="1">
    <citation type="journal article" date="2004" name="Nucleic Acids Res.">
        <title>Unique features revealed by the genome sequence of Acinetobacter sp. ADP1, a versatile and naturally transformation competent bacterium.</title>
        <authorList>
            <person name="Barbe V."/>
            <person name="Vallenet D."/>
            <person name="Fonknechten N."/>
            <person name="Kreimeyer A."/>
            <person name="Oztas S."/>
            <person name="Labarre L."/>
            <person name="Cruveiller S."/>
            <person name="Robert C."/>
            <person name="Duprat S."/>
            <person name="Wincker P."/>
            <person name="Ornston L.N."/>
            <person name="Weissenbach J."/>
            <person name="Marliere P."/>
            <person name="Cohen G.N."/>
            <person name="Medigue C."/>
        </authorList>
    </citation>
    <scope>NUCLEOTIDE SEQUENCE [LARGE SCALE GENOMIC DNA]</scope>
    <source>
        <strain evidence="16">ATCC 33305 / BD413 / ADP1</strain>
    </source>
</reference>
<keyword evidence="3 10" id="KW-1134">Transmembrane beta strand</keyword>
<protein>
    <submittedName>
        <fullName evidence="15">Putative TonB-dependent Outer membrane receptor for vitamin B12/cobalamin transport (Btub)</fullName>
    </submittedName>
</protein>
<evidence type="ECO:0000256" key="7">
    <source>
        <dbReference type="ARBA" id="ARBA00023077"/>
    </source>
</evidence>
<dbReference type="InterPro" id="IPR036942">
    <property type="entry name" value="Beta-barrel_TonB_sf"/>
</dbReference>
<evidence type="ECO:0000256" key="8">
    <source>
        <dbReference type="ARBA" id="ARBA00023136"/>
    </source>
</evidence>
<evidence type="ECO:0000256" key="2">
    <source>
        <dbReference type="ARBA" id="ARBA00022448"/>
    </source>
</evidence>
<dbReference type="InterPro" id="IPR037066">
    <property type="entry name" value="Plug_dom_sf"/>
</dbReference>
<dbReference type="STRING" id="202950.GCA_001485005_00867"/>
<keyword evidence="15" id="KW-0675">Receptor</keyword>
<evidence type="ECO:0000256" key="12">
    <source>
        <dbReference type="SAM" id="SignalP"/>
    </source>
</evidence>
<evidence type="ECO:0000256" key="3">
    <source>
        <dbReference type="ARBA" id="ARBA00022452"/>
    </source>
</evidence>
<feature type="domain" description="TonB-dependent receptor plug" evidence="14">
    <location>
        <begin position="56"/>
        <end position="163"/>
    </location>
</feature>
<evidence type="ECO:0000256" key="4">
    <source>
        <dbReference type="ARBA" id="ARBA00022692"/>
    </source>
</evidence>
<dbReference type="CDD" id="cd01347">
    <property type="entry name" value="ligand_gated_channel"/>
    <property type="match status" value="1"/>
</dbReference>
<evidence type="ECO:0000256" key="10">
    <source>
        <dbReference type="PROSITE-ProRule" id="PRU01360"/>
    </source>
</evidence>
<feature type="chain" id="PRO_5004274484" evidence="12">
    <location>
        <begin position="34"/>
        <end position="631"/>
    </location>
</feature>
<organism evidence="15 16">
    <name type="scientific">Acinetobacter baylyi (strain ATCC 33305 / BD413 / ADP1)</name>
    <dbReference type="NCBI Taxonomy" id="62977"/>
    <lineage>
        <taxon>Bacteria</taxon>
        <taxon>Pseudomonadati</taxon>
        <taxon>Pseudomonadota</taxon>
        <taxon>Gammaproteobacteria</taxon>
        <taxon>Moraxellales</taxon>
        <taxon>Moraxellaceae</taxon>
        <taxon>Acinetobacter</taxon>
    </lineage>
</organism>
<evidence type="ECO:0000256" key="5">
    <source>
        <dbReference type="ARBA" id="ARBA00022729"/>
    </source>
</evidence>
<feature type="signal peptide" evidence="12">
    <location>
        <begin position="1"/>
        <end position="33"/>
    </location>
</feature>